<evidence type="ECO:0000313" key="3">
    <source>
        <dbReference type="Proteomes" id="UP000009022"/>
    </source>
</evidence>
<evidence type="ECO:0000259" key="1">
    <source>
        <dbReference type="SMART" id="SM00198"/>
    </source>
</evidence>
<dbReference type="HOGENOM" id="CLU_035730_9_4_1"/>
<dbReference type="InterPro" id="IPR035940">
    <property type="entry name" value="CAP_sf"/>
</dbReference>
<dbReference type="GeneID" id="6754654"/>
<gene>
    <name evidence="2" type="ORF">TRIADDRAFT_26844</name>
</gene>
<dbReference type="KEGG" id="tad:TRIADDRAFT_26844"/>
<organism evidence="2 3">
    <name type="scientific">Trichoplax adhaerens</name>
    <name type="common">Trichoplax reptans</name>
    <dbReference type="NCBI Taxonomy" id="10228"/>
    <lineage>
        <taxon>Eukaryota</taxon>
        <taxon>Metazoa</taxon>
        <taxon>Placozoa</taxon>
        <taxon>Uniplacotomia</taxon>
        <taxon>Trichoplacea</taxon>
        <taxon>Trichoplacidae</taxon>
        <taxon>Trichoplax</taxon>
    </lineage>
</organism>
<proteinExistence type="predicted"/>
<evidence type="ECO:0000313" key="2">
    <source>
        <dbReference type="EMBL" id="EDV24295.1"/>
    </source>
</evidence>
<dbReference type="Pfam" id="PF00188">
    <property type="entry name" value="CAP"/>
    <property type="match status" value="1"/>
</dbReference>
<dbReference type="OMA" id="YKYCGSY"/>
<keyword evidence="3" id="KW-1185">Reference proteome</keyword>
<dbReference type="CTD" id="6754654"/>
<dbReference type="InterPro" id="IPR014044">
    <property type="entry name" value="CAP_dom"/>
</dbReference>
<dbReference type="SUPFAM" id="SSF55797">
    <property type="entry name" value="PR-1-like"/>
    <property type="match status" value="1"/>
</dbReference>
<dbReference type="FunFam" id="3.40.33.10:FF:000010">
    <property type="entry name" value="Predicted protein"/>
    <property type="match status" value="1"/>
</dbReference>
<reference evidence="2 3" key="1">
    <citation type="journal article" date="2008" name="Nature">
        <title>The Trichoplax genome and the nature of placozoans.</title>
        <authorList>
            <person name="Srivastava M."/>
            <person name="Begovic E."/>
            <person name="Chapman J."/>
            <person name="Putnam N.H."/>
            <person name="Hellsten U."/>
            <person name="Kawashima T."/>
            <person name="Kuo A."/>
            <person name="Mitros T."/>
            <person name="Salamov A."/>
            <person name="Carpenter M.L."/>
            <person name="Signorovitch A.Y."/>
            <person name="Moreno M.A."/>
            <person name="Kamm K."/>
            <person name="Grimwood J."/>
            <person name="Schmutz J."/>
            <person name="Shapiro H."/>
            <person name="Grigoriev I.V."/>
            <person name="Buss L.W."/>
            <person name="Schierwater B."/>
            <person name="Dellaporta S.L."/>
            <person name="Rokhsar D.S."/>
        </authorList>
    </citation>
    <scope>NUCLEOTIDE SEQUENCE [LARGE SCALE GENOMIC DNA]</scope>
    <source>
        <strain evidence="2 3">Grell-BS-1999</strain>
    </source>
</reference>
<dbReference type="OrthoDB" id="337038at2759"/>
<dbReference type="Gene3D" id="3.40.33.10">
    <property type="entry name" value="CAP"/>
    <property type="match status" value="1"/>
</dbReference>
<dbReference type="eggNOG" id="KOG3017">
    <property type="taxonomic scope" value="Eukaryota"/>
</dbReference>
<dbReference type="AlphaFoldDB" id="B3RZY8"/>
<dbReference type="InParanoid" id="B3RZY8"/>
<dbReference type="PRINTS" id="PR00837">
    <property type="entry name" value="V5TPXLIKE"/>
</dbReference>
<dbReference type="PhylomeDB" id="B3RZY8"/>
<sequence>YQQDCLNEHNRLRRIHGVPDLQWLTPLQISAEIWANQLIATGSMYPSDTVHGENLYHGDFANPSTANVTQMVGIWYSEVANYDFSSPSFISAAKHFTQLIWKSTTHIGCGRSIIGNNVYLVAHYSPRGNFVGQFGQNVLPATS</sequence>
<dbReference type="PANTHER" id="PTHR10334">
    <property type="entry name" value="CYSTEINE-RICH SECRETORY PROTEIN-RELATED"/>
    <property type="match status" value="1"/>
</dbReference>
<name>B3RZY8_TRIAD</name>
<feature type="non-terminal residue" evidence="2">
    <location>
        <position position="1"/>
    </location>
</feature>
<dbReference type="SMART" id="SM00198">
    <property type="entry name" value="SCP"/>
    <property type="match status" value="1"/>
</dbReference>
<dbReference type="PRINTS" id="PR00838">
    <property type="entry name" value="V5ALLERGEN"/>
</dbReference>
<dbReference type="STRING" id="10228.B3RZY8"/>
<dbReference type="InterPro" id="IPR001283">
    <property type="entry name" value="CRISP-related"/>
</dbReference>
<dbReference type="CDD" id="cd05382">
    <property type="entry name" value="CAP_GAPR1-like"/>
    <property type="match status" value="1"/>
</dbReference>
<accession>B3RZY8</accession>
<protein>
    <recommendedName>
        <fullName evidence="1">SCP domain-containing protein</fullName>
    </recommendedName>
</protein>
<dbReference type="EMBL" id="DS985246">
    <property type="protein sequence ID" value="EDV24295.1"/>
    <property type="molecule type" value="Genomic_DNA"/>
</dbReference>
<dbReference type="RefSeq" id="XP_002113821.1">
    <property type="nucleotide sequence ID" value="XM_002113785.1"/>
</dbReference>
<feature type="domain" description="SCP" evidence="1">
    <location>
        <begin position="1"/>
        <end position="132"/>
    </location>
</feature>
<dbReference type="InterPro" id="IPR002413">
    <property type="entry name" value="V5_allergen-like"/>
</dbReference>
<dbReference type="Proteomes" id="UP000009022">
    <property type="component" value="Unassembled WGS sequence"/>
</dbReference>
<dbReference type="InterPro" id="IPR034113">
    <property type="entry name" value="SCP_GAPR1-like"/>
</dbReference>
<dbReference type="GO" id="GO:0005615">
    <property type="term" value="C:extracellular space"/>
    <property type="evidence" value="ECO:0000318"/>
    <property type="project" value="GO_Central"/>
</dbReference>